<dbReference type="AlphaFoldDB" id="A0A348WFE4"/>
<keyword evidence="1" id="KW-1133">Transmembrane helix</keyword>
<organism evidence="2 3">
    <name type="scientific">Roseovarius nubinhibens</name>
    <dbReference type="NCBI Taxonomy" id="314263"/>
    <lineage>
        <taxon>Bacteria</taxon>
        <taxon>Pseudomonadati</taxon>
        <taxon>Pseudomonadota</taxon>
        <taxon>Alphaproteobacteria</taxon>
        <taxon>Rhodobacterales</taxon>
        <taxon>Roseobacteraceae</taxon>
        <taxon>Roseovarius</taxon>
    </lineage>
</organism>
<feature type="non-terminal residue" evidence="2">
    <location>
        <position position="42"/>
    </location>
</feature>
<keyword evidence="1" id="KW-0812">Transmembrane</keyword>
<dbReference type="Proteomes" id="UP000264719">
    <property type="component" value="Unassembled WGS sequence"/>
</dbReference>
<proteinExistence type="predicted"/>
<accession>A0A348WFE4</accession>
<name>A0A348WFE4_9RHOB</name>
<keyword evidence="1" id="KW-0472">Membrane</keyword>
<evidence type="ECO:0000313" key="3">
    <source>
        <dbReference type="Proteomes" id="UP000264719"/>
    </source>
</evidence>
<dbReference type="EMBL" id="DMVW01000147">
    <property type="protein sequence ID" value="HAR53256.1"/>
    <property type="molecule type" value="Genomic_DNA"/>
</dbReference>
<protein>
    <submittedName>
        <fullName evidence="2">Amino acid ABC transporter permease</fullName>
    </submittedName>
</protein>
<reference evidence="2 3" key="1">
    <citation type="journal article" date="2018" name="Nat. Biotechnol.">
        <title>A standardized bacterial taxonomy based on genome phylogeny substantially revises the tree of life.</title>
        <authorList>
            <person name="Parks D.H."/>
            <person name="Chuvochina M."/>
            <person name="Waite D.W."/>
            <person name="Rinke C."/>
            <person name="Skarshewski A."/>
            <person name="Chaumeil P.A."/>
            <person name="Hugenholtz P."/>
        </authorList>
    </citation>
    <scope>NUCLEOTIDE SEQUENCE [LARGE SCALE GENOMIC DNA]</scope>
    <source>
        <strain evidence="2">UBA9169</strain>
    </source>
</reference>
<gene>
    <name evidence="2" type="ORF">DCS45_15480</name>
</gene>
<comment type="caution">
    <text evidence="2">The sequence shown here is derived from an EMBL/GenBank/DDBJ whole genome shotgun (WGS) entry which is preliminary data.</text>
</comment>
<evidence type="ECO:0000313" key="2">
    <source>
        <dbReference type="EMBL" id="HAR53256.1"/>
    </source>
</evidence>
<evidence type="ECO:0000256" key="1">
    <source>
        <dbReference type="SAM" id="Phobius"/>
    </source>
</evidence>
<feature type="transmembrane region" description="Helical" evidence="1">
    <location>
        <begin position="21"/>
        <end position="41"/>
    </location>
</feature>
<sequence length="42" mass="4734">MDQLIEQFFNIEIMIAAWPTILRGLWMTLAICAVVIPMGLLG</sequence>